<evidence type="ECO:0000313" key="1">
    <source>
        <dbReference type="EMBL" id="EAX99320.1"/>
    </source>
</evidence>
<accession>A2F715</accession>
<name>A2F715_TRIV3</name>
<protein>
    <submittedName>
        <fullName evidence="1">Uncharacterized protein</fullName>
    </submittedName>
</protein>
<dbReference type="InParanoid" id="A2F715"/>
<dbReference type="SMR" id="A2F715"/>
<dbReference type="Proteomes" id="UP000001542">
    <property type="component" value="Unassembled WGS sequence"/>
</dbReference>
<dbReference type="Gene3D" id="1.25.10.10">
    <property type="entry name" value="Leucine-rich Repeat Variant"/>
    <property type="match status" value="1"/>
</dbReference>
<reference evidence="1" key="2">
    <citation type="journal article" date="2007" name="Science">
        <title>Draft genome sequence of the sexually transmitted pathogen Trichomonas vaginalis.</title>
        <authorList>
            <person name="Carlton J.M."/>
            <person name="Hirt R.P."/>
            <person name="Silva J.C."/>
            <person name="Delcher A.L."/>
            <person name="Schatz M."/>
            <person name="Zhao Q."/>
            <person name="Wortman J.R."/>
            <person name="Bidwell S.L."/>
            <person name="Alsmark U.C.M."/>
            <person name="Besteiro S."/>
            <person name="Sicheritz-Ponten T."/>
            <person name="Noel C.J."/>
            <person name="Dacks J.B."/>
            <person name="Foster P.G."/>
            <person name="Simillion C."/>
            <person name="Van de Peer Y."/>
            <person name="Miranda-Saavedra D."/>
            <person name="Barton G.J."/>
            <person name="Westrop G.D."/>
            <person name="Mueller S."/>
            <person name="Dessi D."/>
            <person name="Fiori P.L."/>
            <person name="Ren Q."/>
            <person name="Paulsen I."/>
            <person name="Zhang H."/>
            <person name="Bastida-Corcuera F.D."/>
            <person name="Simoes-Barbosa A."/>
            <person name="Brown M.T."/>
            <person name="Hayes R.D."/>
            <person name="Mukherjee M."/>
            <person name="Okumura C.Y."/>
            <person name="Schneider R."/>
            <person name="Smith A.J."/>
            <person name="Vanacova S."/>
            <person name="Villalvazo M."/>
            <person name="Haas B.J."/>
            <person name="Pertea M."/>
            <person name="Feldblyum T.V."/>
            <person name="Utterback T.R."/>
            <person name="Shu C.L."/>
            <person name="Osoegawa K."/>
            <person name="de Jong P.J."/>
            <person name="Hrdy I."/>
            <person name="Horvathova L."/>
            <person name="Zubacova Z."/>
            <person name="Dolezal P."/>
            <person name="Malik S.B."/>
            <person name="Logsdon J.M. Jr."/>
            <person name="Henze K."/>
            <person name="Gupta A."/>
            <person name="Wang C.C."/>
            <person name="Dunne R.L."/>
            <person name="Upcroft J.A."/>
            <person name="Upcroft P."/>
            <person name="White O."/>
            <person name="Salzberg S.L."/>
            <person name="Tang P."/>
            <person name="Chiu C.-H."/>
            <person name="Lee Y.-S."/>
            <person name="Embley T.M."/>
            <person name="Coombs G.H."/>
            <person name="Mottram J.C."/>
            <person name="Tachezy J."/>
            <person name="Fraser-Liggett C.M."/>
            <person name="Johnson P.J."/>
        </authorList>
    </citation>
    <scope>NUCLEOTIDE SEQUENCE [LARGE SCALE GENOMIC DNA]</scope>
    <source>
        <strain evidence="1">G3</strain>
    </source>
</reference>
<gene>
    <name evidence="1" type="ORF">TVAG_152390</name>
</gene>
<dbReference type="EMBL" id="DS113642">
    <property type="protein sequence ID" value="EAX99320.1"/>
    <property type="molecule type" value="Genomic_DNA"/>
</dbReference>
<dbReference type="InterPro" id="IPR016024">
    <property type="entry name" value="ARM-type_fold"/>
</dbReference>
<organism evidence="1 2">
    <name type="scientific">Trichomonas vaginalis (strain ATCC PRA-98 / G3)</name>
    <dbReference type="NCBI Taxonomy" id="412133"/>
    <lineage>
        <taxon>Eukaryota</taxon>
        <taxon>Metamonada</taxon>
        <taxon>Parabasalia</taxon>
        <taxon>Trichomonadida</taxon>
        <taxon>Trichomonadidae</taxon>
        <taxon>Trichomonas</taxon>
    </lineage>
</organism>
<dbReference type="VEuPathDB" id="TrichDB:TVAG_152390"/>
<reference evidence="1" key="1">
    <citation type="submission" date="2006-10" db="EMBL/GenBank/DDBJ databases">
        <authorList>
            <person name="Amadeo P."/>
            <person name="Zhao Q."/>
            <person name="Wortman J."/>
            <person name="Fraser-Liggett C."/>
            <person name="Carlton J."/>
        </authorList>
    </citation>
    <scope>NUCLEOTIDE SEQUENCE</scope>
    <source>
        <strain evidence="1">G3</strain>
    </source>
</reference>
<dbReference type="InterPro" id="IPR011989">
    <property type="entry name" value="ARM-like"/>
</dbReference>
<keyword evidence="2" id="KW-1185">Reference proteome</keyword>
<proteinExistence type="predicted"/>
<sequence>MYKDDDETDRTKLKMSEFAIKASEEEDLVDQDRVIEESLNRLEKEDENAINFLNQYLFLPSNISIINTDGDTKLNILNELLHPESSDPQADIKFIHAIKMLSAISASTKISFILQNLIVDENLELIVSILSHPNKEIALNAALIIYNMMIDNSSLLIECEKYNFWNHLFSLVSVDGNESETNLIENLYTYLSYYHSILWRQKNSDESIFRNNYYNYAIKLLEFNSPRCIRRSFQCLSNLVLANYEISPNKILIDELMRQSTIPSEALNAIFEFLDTLRKKENEEIIEIIENQGFINNLINLLDYNIGLVNIYILQYLGCCSIYPDHDETFWIKLVEILQFGTFKTRSNALHYLMQMFLEKEDSFLVNFITPEIVNSLSDIIETQQNEDSIAFAYRIIQKILNLASAFQIDFNSIPCLDTIYESACEASDSDYSYSFIAKSVESILEPLFSSE</sequence>
<dbReference type="SUPFAM" id="SSF48371">
    <property type="entry name" value="ARM repeat"/>
    <property type="match status" value="1"/>
</dbReference>
<evidence type="ECO:0000313" key="2">
    <source>
        <dbReference type="Proteomes" id="UP000001542"/>
    </source>
</evidence>
<dbReference type="AlphaFoldDB" id="A2F715"/>